<reference evidence="6 7" key="1">
    <citation type="submission" date="2011-02" db="EMBL/GenBank/DDBJ databases">
        <title>The Genome Sequence of Sphaeroforma arctica JP610.</title>
        <authorList>
            <consortium name="The Broad Institute Genome Sequencing Platform"/>
            <person name="Russ C."/>
            <person name="Cuomo C."/>
            <person name="Young S.K."/>
            <person name="Zeng Q."/>
            <person name="Gargeya S."/>
            <person name="Alvarado L."/>
            <person name="Berlin A."/>
            <person name="Chapman S.B."/>
            <person name="Chen Z."/>
            <person name="Freedman E."/>
            <person name="Gellesch M."/>
            <person name="Goldberg J."/>
            <person name="Griggs A."/>
            <person name="Gujja S."/>
            <person name="Heilman E."/>
            <person name="Heiman D."/>
            <person name="Howarth C."/>
            <person name="Mehta T."/>
            <person name="Neiman D."/>
            <person name="Pearson M."/>
            <person name="Roberts A."/>
            <person name="Saif S."/>
            <person name="Shea T."/>
            <person name="Shenoy N."/>
            <person name="Sisk P."/>
            <person name="Stolte C."/>
            <person name="Sykes S."/>
            <person name="White J."/>
            <person name="Yandava C."/>
            <person name="Burger G."/>
            <person name="Gray M.W."/>
            <person name="Holland P.W.H."/>
            <person name="King N."/>
            <person name="Lang F.B.F."/>
            <person name="Roger A.J."/>
            <person name="Ruiz-Trillo I."/>
            <person name="Haas B."/>
            <person name="Nusbaum C."/>
            <person name="Birren B."/>
        </authorList>
    </citation>
    <scope>NUCLEOTIDE SEQUENCE [LARGE SCALE GENOMIC DNA]</scope>
    <source>
        <strain evidence="6 7">JP610</strain>
    </source>
</reference>
<evidence type="ECO:0000256" key="2">
    <source>
        <dbReference type="ARBA" id="ARBA00022679"/>
    </source>
</evidence>
<dbReference type="OrthoDB" id="5954868at2759"/>
<dbReference type="Pfam" id="PF01501">
    <property type="entry name" value="Glyco_transf_8"/>
    <property type="match status" value="1"/>
</dbReference>
<dbReference type="Gene3D" id="3.90.550.10">
    <property type="entry name" value="Spore Coat Polysaccharide Biosynthesis Protein SpsA, Chain A"/>
    <property type="match status" value="2"/>
</dbReference>
<organism evidence="6 7">
    <name type="scientific">Sphaeroforma arctica JP610</name>
    <dbReference type="NCBI Taxonomy" id="667725"/>
    <lineage>
        <taxon>Eukaryota</taxon>
        <taxon>Ichthyosporea</taxon>
        <taxon>Ichthyophonida</taxon>
        <taxon>Sphaeroforma</taxon>
    </lineage>
</organism>
<dbReference type="AlphaFoldDB" id="A0A0L0FEI6"/>
<comment type="subcellular location">
    <subcellularLocation>
        <location evidence="1">Membrane</location>
    </subcellularLocation>
</comment>
<proteinExistence type="predicted"/>
<gene>
    <name evidence="6" type="ORF">SARC_12292</name>
</gene>
<evidence type="ECO:0000256" key="1">
    <source>
        <dbReference type="ARBA" id="ARBA00004370"/>
    </source>
</evidence>
<dbReference type="STRING" id="667725.A0A0L0FEI6"/>
<dbReference type="GeneID" id="25912796"/>
<dbReference type="SUPFAM" id="SSF53448">
    <property type="entry name" value="Nucleotide-diphospho-sugar transferases"/>
    <property type="match status" value="2"/>
</dbReference>
<dbReference type="RefSeq" id="XP_014149079.1">
    <property type="nucleotide sequence ID" value="XM_014293604.1"/>
</dbReference>
<dbReference type="Proteomes" id="UP000054560">
    <property type="component" value="Unassembled WGS sequence"/>
</dbReference>
<keyword evidence="7" id="KW-1185">Reference proteome</keyword>
<evidence type="ECO:0000313" key="7">
    <source>
        <dbReference type="Proteomes" id="UP000054560"/>
    </source>
</evidence>
<dbReference type="EMBL" id="KQ243799">
    <property type="protein sequence ID" value="KNC75177.1"/>
    <property type="molecule type" value="Genomic_DNA"/>
</dbReference>
<name>A0A0L0FEI6_9EUKA</name>
<accession>A0A0L0FEI6</accession>
<dbReference type="InterPro" id="IPR004263">
    <property type="entry name" value="Exostosin"/>
</dbReference>
<dbReference type="InterPro" id="IPR029044">
    <property type="entry name" value="Nucleotide-diphossugar_trans"/>
</dbReference>
<dbReference type="eggNOG" id="KOG1022">
    <property type="taxonomic scope" value="Eukaryota"/>
</dbReference>
<dbReference type="GO" id="GO:0016757">
    <property type="term" value="F:glycosyltransferase activity"/>
    <property type="evidence" value="ECO:0007669"/>
    <property type="project" value="InterPro"/>
</dbReference>
<evidence type="ECO:0000256" key="3">
    <source>
        <dbReference type="ARBA" id="ARBA00023136"/>
    </source>
</evidence>
<dbReference type="PANTHER" id="PTHR48261">
    <property type="entry name" value="ACETYLGLUCOSAMINYLTRANSFERASE"/>
    <property type="match status" value="1"/>
</dbReference>
<dbReference type="PANTHER" id="PTHR48261:SF2">
    <property type="entry name" value="ACETYLGLUCOSAMINYLTRANSFERASE"/>
    <property type="match status" value="1"/>
</dbReference>
<dbReference type="Pfam" id="PF09258">
    <property type="entry name" value="Glyco_transf_64"/>
    <property type="match status" value="1"/>
</dbReference>
<feature type="domain" description="Glycosyl transferase 64" evidence="5">
    <location>
        <begin position="294"/>
        <end position="478"/>
    </location>
</feature>
<evidence type="ECO:0000259" key="5">
    <source>
        <dbReference type="Pfam" id="PF09258"/>
    </source>
</evidence>
<keyword evidence="2" id="KW-0808">Transferase</keyword>
<keyword evidence="4" id="KW-1015">Disulfide bond</keyword>
<dbReference type="InterPro" id="IPR015338">
    <property type="entry name" value="GT64_dom"/>
</dbReference>
<dbReference type="GO" id="GO:0016020">
    <property type="term" value="C:membrane"/>
    <property type="evidence" value="ECO:0007669"/>
    <property type="project" value="UniProtKB-SubCell"/>
</dbReference>
<sequence>MMNTKPNYDTRKSKWKIRRGVKKLVLSICSLLVLWWNISEQIGAEHDANERLHIVTVFDEARTSHARAMITSVLLSTKSTVHVHMVVPDDVRDEMSSWFQTLNSVFKPGTVLLSTYDYRWCVEWTGLLLHISPHIHISAHCKFFLQEILLDVEKALYIDLDVAGVGDISELFNHDETGYIGMSIDTGSLCQRFPEKCAWPIPFSTVVPGGLVCGEQPDKLRYLQPNYTCPEDYGLTPLQFNGGQRCGDLRTALSLSSGLPISWPLGVGDFLQGSHPLRRQAGGMGTMGDFKKISVVICTFELGARFDLVVNNMRKLQSSEMKALVDRIILVWNNPDVAAPEIDGVMVLSATKNSMNNRWILPLPYIRTDAVLVLDDDLLVSKDGILCLYRWWCLYPERPVGTFARRIETRDDSYEYVMSELFGDREIDSKGAYNIILPRIMFLSKNLMSKYAATSKKLLDYVDDQGAHCDDILLNTLSIKDSGTIGLRVVLPRDSVVDCYDIGFQRGLDGFHGLSNTKGGNRTAMRKQCSKFVIEELLTGKELPLATKVGVCAPDWKGKSAGGNSLTEASQVQSDRWKQTLISSELGLGICKLL</sequence>
<protein>
    <recommendedName>
        <fullName evidence="5">Glycosyl transferase 64 domain-containing protein</fullName>
    </recommendedName>
</protein>
<evidence type="ECO:0000256" key="4">
    <source>
        <dbReference type="ARBA" id="ARBA00023157"/>
    </source>
</evidence>
<keyword evidence="3" id="KW-0472">Membrane</keyword>
<evidence type="ECO:0000313" key="6">
    <source>
        <dbReference type="EMBL" id="KNC75177.1"/>
    </source>
</evidence>
<dbReference type="InterPro" id="IPR002495">
    <property type="entry name" value="Glyco_trans_8"/>
</dbReference>